<evidence type="ECO:0000256" key="1">
    <source>
        <dbReference type="ARBA" id="ARBA00007471"/>
    </source>
</evidence>
<accession>A0AA85KCN3</accession>
<dbReference type="SUPFAM" id="SSF52799">
    <property type="entry name" value="(Phosphotyrosine protein) phosphatases II"/>
    <property type="match status" value="1"/>
</dbReference>
<reference evidence="5" key="2">
    <citation type="submission" date="2023-11" db="UniProtKB">
        <authorList>
            <consortium name="WormBaseParasite"/>
        </authorList>
    </citation>
    <scope>IDENTIFICATION</scope>
</reference>
<evidence type="ECO:0000313" key="4">
    <source>
        <dbReference type="Proteomes" id="UP000050795"/>
    </source>
</evidence>
<feature type="compositionally biased region" description="Basic and acidic residues" evidence="2">
    <location>
        <begin position="695"/>
        <end position="708"/>
    </location>
</feature>
<dbReference type="GO" id="GO:0046856">
    <property type="term" value="P:phosphatidylinositol dephosphorylation"/>
    <property type="evidence" value="ECO:0007669"/>
    <property type="project" value="TreeGrafter"/>
</dbReference>
<name>A0AA85KCN3_TRIRE</name>
<keyword evidence="4" id="KW-1185">Reference proteome</keyword>
<dbReference type="Proteomes" id="UP000050795">
    <property type="component" value="Unassembled WGS sequence"/>
</dbReference>
<feature type="compositionally biased region" description="Low complexity" evidence="2">
    <location>
        <begin position="712"/>
        <end position="728"/>
    </location>
</feature>
<dbReference type="AlphaFoldDB" id="A0AA85KCN3"/>
<comment type="similarity">
    <text evidence="1">Belongs to the protein-tyrosine phosphatase family. Non-receptor class myotubularin subfamily.</text>
</comment>
<reference evidence="4" key="1">
    <citation type="submission" date="2022-06" db="EMBL/GenBank/DDBJ databases">
        <authorList>
            <person name="Berger JAMES D."/>
            <person name="Berger JAMES D."/>
        </authorList>
    </citation>
    <scope>NUCLEOTIDE SEQUENCE [LARGE SCALE GENOMIC DNA]</scope>
</reference>
<feature type="region of interest" description="Disordered" evidence="2">
    <location>
        <begin position="634"/>
        <end position="654"/>
    </location>
</feature>
<dbReference type="Pfam" id="PF06602">
    <property type="entry name" value="Myotub-related"/>
    <property type="match status" value="1"/>
</dbReference>
<dbReference type="GO" id="GO:0016020">
    <property type="term" value="C:membrane"/>
    <property type="evidence" value="ECO:0007669"/>
    <property type="project" value="TreeGrafter"/>
</dbReference>
<proteinExistence type="inferred from homology"/>
<feature type="domain" description="Myotubularin phosphatase" evidence="3">
    <location>
        <begin position="680"/>
        <end position="914"/>
    </location>
</feature>
<evidence type="ECO:0000313" key="5">
    <source>
        <dbReference type="WBParaSite" id="TREG1_80080.1"/>
    </source>
</evidence>
<dbReference type="PROSITE" id="PS51339">
    <property type="entry name" value="PPASE_MYOTUBULARIN"/>
    <property type="match status" value="1"/>
</dbReference>
<organism evidence="4 5">
    <name type="scientific">Trichobilharzia regenti</name>
    <name type="common">Nasal bird schistosome</name>
    <dbReference type="NCBI Taxonomy" id="157069"/>
    <lineage>
        <taxon>Eukaryota</taxon>
        <taxon>Metazoa</taxon>
        <taxon>Spiralia</taxon>
        <taxon>Lophotrochozoa</taxon>
        <taxon>Platyhelminthes</taxon>
        <taxon>Trematoda</taxon>
        <taxon>Digenea</taxon>
        <taxon>Strigeidida</taxon>
        <taxon>Schistosomatoidea</taxon>
        <taxon>Schistosomatidae</taxon>
        <taxon>Trichobilharzia</taxon>
    </lineage>
</organism>
<dbReference type="PANTHER" id="PTHR10807:SF110">
    <property type="entry name" value="FI17948P1"/>
    <property type="match status" value="1"/>
</dbReference>
<evidence type="ECO:0000259" key="3">
    <source>
        <dbReference type="PROSITE" id="PS51339"/>
    </source>
</evidence>
<sequence>MDDVPYCYCAYEIPFRGVSSENPTGHLLTAIRNSGEKLLFGKPLDTIYRYGSFEVLHNKLALYGVLGLSSWEVLFVPCINSKQVNDEDVNSVRQLLSQTLSRTEPYFYRPGAFSRPGSIGLGKIDCLLIQDRRDRVYKFDPILNSWIRTIDGLKNLNFTKHWLFESKKLPHLPTRLLILTTDFEVYTFQICYTKKVSTMPTTTATASATPFDCNKLRKNMKENVKLFINLFTSRISHIRRSSGMVLADEYAANCDLNTTPIDQNYSHDQPVTTTCEMVIQGSVNIFQNWNYLNETLDSDNNNNNNNNTLPINCTPVNPLSRLKAKWYDCLKGDYELIENTDFAYCRTLPLQIPTLAFKSSVIIFRDYFVGHRFPVLSFYYFPKENNSQNNNNNVNPSLPHLSTSTQRSGGVWILRSGRLLNDDLDLKQLIHCNYPSSVNYSSKGYQQRLFLKHIKLSYANKFSELKETIKCSKFNGQNSQQQQQDFYELYTPLFPDNESSLSSGDISEEENDTLSMSTLNHHHHHHLDHSVVASPVGYIPPLSSTPSLLRKPGEWHETARQQVDWCTPKRSYIQQSWIQLKNLIHLSQIHTPDVEISTDFYTNNTASDHNNNNSYSSAENSPSGVLEYSLFSNEDSNHHNEDNNNNTNNNCPDTVYMNWDTLSTDSLGSEEQEKKTMKVKNKDIGIVLRRKLRSSEEKRYSTRSDMPRFDFSSPTNNSGNNDNTNNSISIGSNISKSLGRNYSRLNLLNKKKLESMAFQCSPHRSYWSENLLSTNWLDLLSFILKQANELVGVIYQYSIQPVNGYNGTIIVLSGPDSGRNWQPILTSLAQIMLSSENRTIHGFEDLIEREWIRYGYPFAPDPTDWHDNSVSSDYDDGVCFALFLDCVHQLLIQFPTEFAFTQDYLVLLLDSGLSRGGGIPPFTIEFSCSCEAARHVQTKTLTQEQIIEKSNFLYNKCAWRSFRHWNDILTIDGCQLLPNWLYWWRYSCNPMKVQLNSSDYTELIKSVEKSTGILTPALIPLHFPRFWIHAWYRWNRSTRITNGGGYAFDAAYYRNLLNPNHTCSTTYHKTITPRTSTSPYTGWLTDESVINALFCNRTDHHPTISCDPVYKSLYETAIQWDNELCETP</sequence>
<protein>
    <recommendedName>
        <fullName evidence="3">Myotubularin phosphatase domain-containing protein</fullName>
    </recommendedName>
</protein>
<dbReference type="GO" id="GO:0005737">
    <property type="term" value="C:cytoplasm"/>
    <property type="evidence" value="ECO:0007669"/>
    <property type="project" value="TreeGrafter"/>
</dbReference>
<feature type="region of interest" description="Disordered" evidence="2">
    <location>
        <begin position="695"/>
        <end position="728"/>
    </location>
</feature>
<dbReference type="InterPro" id="IPR029021">
    <property type="entry name" value="Prot-tyrosine_phosphatase-like"/>
</dbReference>
<evidence type="ECO:0000256" key="2">
    <source>
        <dbReference type="SAM" id="MobiDB-lite"/>
    </source>
</evidence>
<dbReference type="WBParaSite" id="TREG1_80080.1">
    <property type="protein sequence ID" value="TREG1_80080.1"/>
    <property type="gene ID" value="TREG1_80080"/>
</dbReference>
<dbReference type="PANTHER" id="PTHR10807">
    <property type="entry name" value="MYOTUBULARIN-RELATED"/>
    <property type="match status" value="1"/>
</dbReference>
<dbReference type="InterPro" id="IPR030564">
    <property type="entry name" value="Myotubularin"/>
</dbReference>
<dbReference type="InterPro" id="IPR010569">
    <property type="entry name" value="Myotubularin-like_Pase_dom"/>
</dbReference>